<dbReference type="OrthoDB" id="9811552at2"/>
<protein>
    <recommendedName>
        <fullName evidence="6">Ribonuclease H</fullName>
        <ecNumber evidence="5">3.1.26.4</ecNumber>
    </recommendedName>
</protein>
<evidence type="ECO:0000256" key="1">
    <source>
        <dbReference type="ARBA" id="ARBA00000077"/>
    </source>
</evidence>
<evidence type="ECO:0000256" key="7">
    <source>
        <dbReference type="ARBA" id="ARBA00022722"/>
    </source>
</evidence>
<dbReference type="InterPro" id="IPR011320">
    <property type="entry name" value="RNase_H1_N"/>
</dbReference>
<comment type="caution">
    <text evidence="13">The sequence shown here is derived from an EMBL/GenBank/DDBJ whole genome shotgun (WGS) entry which is preliminary data.</text>
</comment>
<comment type="catalytic activity">
    <reaction evidence="1">
        <text>Endonucleolytic cleavage to 5'-phosphomonoester.</text>
        <dbReference type="EC" id="3.1.26.4"/>
    </reaction>
</comment>
<dbReference type="SUPFAM" id="SSF55658">
    <property type="entry name" value="L9 N-domain-like"/>
    <property type="match status" value="1"/>
</dbReference>
<dbReference type="InterPro" id="IPR012337">
    <property type="entry name" value="RNaseH-like_sf"/>
</dbReference>
<dbReference type="InterPro" id="IPR002156">
    <property type="entry name" value="RNaseH_domain"/>
</dbReference>
<keyword evidence="13" id="KW-0548">Nucleotidyltransferase</keyword>
<keyword evidence="9" id="KW-0255">Endonuclease</keyword>
<dbReference type="RefSeq" id="WP_128674736.1">
    <property type="nucleotide sequence ID" value="NZ_RRCO01000005.1"/>
</dbReference>
<dbReference type="InterPro" id="IPR037056">
    <property type="entry name" value="RNase_H1_N_sf"/>
</dbReference>
<dbReference type="InterPro" id="IPR009027">
    <property type="entry name" value="Ribosomal_bL9/RNase_H1_N"/>
</dbReference>
<comment type="cofactor">
    <cofactor evidence="2">
        <name>Mg(2+)</name>
        <dbReference type="ChEBI" id="CHEBI:18420"/>
    </cofactor>
</comment>
<keyword evidence="13" id="KW-0695">RNA-directed DNA polymerase</keyword>
<dbReference type="Gene3D" id="3.30.420.10">
    <property type="entry name" value="Ribonuclease H-like superfamily/Ribonuclease H"/>
    <property type="match status" value="1"/>
</dbReference>
<keyword evidence="11" id="KW-0460">Magnesium</keyword>
<dbReference type="PANTHER" id="PTHR10642">
    <property type="entry name" value="RIBONUCLEASE H1"/>
    <property type="match status" value="1"/>
</dbReference>
<accession>A0A3P3QUD7</accession>
<dbReference type="FunFam" id="3.40.970.10:FF:000002">
    <property type="entry name" value="Ribonuclease H"/>
    <property type="match status" value="1"/>
</dbReference>
<dbReference type="SUPFAM" id="SSF53098">
    <property type="entry name" value="Ribonuclease H-like"/>
    <property type="match status" value="1"/>
</dbReference>
<dbReference type="EMBL" id="RRCO01000005">
    <property type="protein sequence ID" value="RRJ24857.1"/>
    <property type="molecule type" value="Genomic_DNA"/>
</dbReference>
<evidence type="ECO:0000256" key="10">
    <source>
        <dbReference type="ARBA" id="ARBA00022801"/>
    </source>
</evidence>
<dbReference type="Proteomes" id="UP000272490">
    <property type="component" value="Unassembled WGS sequence"/>
</dbReference>
<feature type="domain" description="RNase H type-1" evidence="12">
    <location>
        <begin position="63"/>
        <end position="200"/>
    </location>
</feature>
<dbReference type="Pfam" id="PF00075">
    <property type="entry name" value="RNase_H"/>
    <property type="match status" value="1"/>
</dbReference>
<organism evidence="13 14">
    <name type="scientific">Lachnoanaerobaculum gingivalis</name>
    <dbReference type="NCBI Taxonomy" id="2490855"/>
    <lineage>
        <taxon>Bacteria</taxon>
        <taxon>Bacillati</taxon>
        <taxon>Bacillota</taxon>
        <taxon>Clostridia</taxon>
        <taxon>Lachnospirales</taxon>
        <taxon>Lachnospiraceae</taxon>
        <taxon>Lachnoanaerobaculum</taxon>
    </lineage>
</organism>
<dbReference type="InterPro" id="IPR036397">
    <property type="entry name" value="RNaseH_sf"/>
</dbReference>
<keyword evidence="14" id="KW-1185">Reference proteome</keyword>
<dbReference type="PROSITE" id="PS50879">
    <property type="entry name" value="RNASE_H_1"/>
    <property type="match status" value="1"/>
</dbReference>
<dbReference type="GO" id="GO:0046872">
    <property type="term" value="F:metal ion binding"/>
    <property type="evidence" value="ECO:0007669"/>
    <property type="project" value="UniProtKB-KW"/>
</dbReference>
<evidence type="ECO:0000313" key="14">
    <source>
        <dbReference type="Proteomes" id="UP000272490"/>
    </source>
</evidence>
<sequence>MAKKYYAVRKGRNTGVFETWDECKQSVSGFSGAAYKSFTTREEASAFVNGTNSENDKEEQDEKQSEAFAYVDGSYDDTTKSYSYGMVMMHKDDELYFSKKFDRDDMSDMRNVAGEIQGSMAAMQYCLDHDIKSISIFYDYEGIEKWCNGDWKAKKPGTMHYVEFYKNASKYVDVDFIKVKGHSGDKYNDMADELAKKALGLI</sequence>
<dbReference type="GO" id="GO:0004523">
    <property type="term" value="F:RNA-DNA hybrid ribonuclease activity"/>
    <property type="evidence" value="ECO:0007669"/>
    <property type="project" value="UniProtKB-EC"/>
</dbReference>
<reference evidence="13 14" key="1">
    <citation type="submission" date="2018-11" db="EMBL/GenBank/DDBJ databases">
        <title>Genome sequencing of Lachnoanaerobaculum sp. KCOM 2030 (= ChDC B114).</title>
        <authorList>
            <person name="Kook J.-K."/>
            <person name="Park S.-N."/>
            <person name="Lim Y.K."/>
        </authorList>
    </citation>
    <scope>NUCLEOTIDE SEQUENCE [LARGE SCALE GENOMIC DNA]</scope>
    <source>
        <strain evidence="13 14">KCOM 2030</strain>
    </source>
</reference>
<evidence type="ECO:0000256" key="6">
    <source>
        <dbReference type="ARBA" id="ARBA00017721"/>
    </source>
</evidence>
<dbReference type="AlphaFoldDB" id="A0A3P3QUD7"/>
<keyword evidence="7" id="KW-0540">Nuclease</keyword>
<name>A0A3P3QUD7_9FIRM</name>
<evidence type="ECO:0000256" key="5">
    <source>
        <dbReference type="ARBA" id="ARBA00012180"/>
    </source>
</evidence>
<dbReference type="EC" id="3.1.26.4" evidence="5"/>
<comment type="similarity">
    <text evidence="4">Belongs to the RNase H family.</text>
</comment>
<evidence type="ECO:0000256" key="11">
    <source>
        <dbReference type="ARBA" id="ARBA00022842"/>
    </source>
</evidence>
<comment type="function">
    <text evidence="3">Endonuclease that specifically degrades the RNA of RNA-DNA hybrids.</text>
</comment>
<keyword evidence="8" id="KW-0479">Metal-binding</keyword>
<keyword evidence="13" id="KW-0808">Transferase</keyword>
<proteinExistence type="inferred from homology"/>
<dbReference type="GO" id="GO:0003964">
    <property type="term" value="F:RNA-directed DNA polymerase activity"/>
    <property type="evidence" value="ECO:0007669"/>
    <property type="project" value="UniProtKB-KW"/>
</dbReference>
<dbReference type="GO" id="GO:0043137">
    <property type="term" value="P:DNA replication, removal of RNA primer"/>
    <property type="evidence" value="ECO:0007669"/>
    <property type="project" value="TreeGrafter"/>
</dbReference>
<evidence type="ECO:0000313" key="13">
    <source>
        <dbReference type="EMBL" id="RRJ24857.1"/>
    </source>
</evidence>
<evidence type="ECO:0000256" key="9">
    <source>
        <dbReference type="ARBA" id="ARBA00022759"/>
    </source>
</evidence>
<gene>
    <name evidence="13" type="ORF">EHV10_11350</name>
</gene>
<dbReference type="InterPro" id="IPR050092">
    <property type="entry name" value="RNase_H"/>
</dbReference>
<dbReference type="GO" id="GO:0003676">
    <property type="term" value="F:nucleic acid binding"/>
    <property type="evidence" value="ECO:0007669"/>
    <property type="project" value="InterPro"/>
</dbReference>
<dbReference type="Gene3D" id="3.40.970.10">
    <property type="entry name" value="Ribonuclease H1, N-terminal domain"/>
    <property type="match status" value="1"/>
</dbReference>
<evidence type="ECO:0000256" key="3">
    <source>
        <dbReference type="ARBA" id="ARBA00004065"/>
    </source>
</evidence>
<evidence type="ECO:0000256" key="8">
    <source>
        <dbReference type="ARBA" id="ARBA00022723"/>
    </source>
</evidence>
<evidence type="ECO:0000259" key="12">
    <source>
        <dbReference type="PROSITE" id="PS50879"/>
    </source>
</evidence>
<evidence type="ECO:0000256" key="2">
    <source>
        <dbReference type="ARBA" id="ARBA00001946"/>
    </source>
</evidence>
<dbReference type="Pfam" id="PF01693">
    <property type="entry name" value="Cauli_VI"/>
    <property type="match status" value="1"/>
</dbReference>
<dbReference type="PANTHER" id="PTHR10642:SF26">
    <property type="entry name" value="RIBONUCLEASE H1"/>
    <property type="match status" value="1"/>
</dbReference>
<evidence type="ECO:0000256" key="4">
    <source>
        <dbReference type="ARBA" id="ARBA00005300"/>
    </source>
</evidence>
<keyword evidence="10" id="KW-0378">Hydrolase</keyword>
<dbReference type="CDD" id="cd09277">
    <property type="entry name" value="RNase_HI_bacteria_like"/>
    <property type="match status" value="1"/>
</dbReference>